<evidence type="ECO:0000313" key="3">
    <source>
        <dbReference type="Proteomes" id="UP001157353"/>
    </source>
</evidence>
<evidence type="ECO:0008006" key="4">
    <source>
        <dbReference type="Google" id="ProtNLM"/>
    </source>
</evidence>
<feature type="transmembrane region" description="Helical" evidence="1">
    <location>
        <begin position="36"/>
        <end position="57"/>
    </location>
</feature>
<proteinExistence type="predicted"/>
<gene>
    <name evidence="2" type="ORF">GCM10007916_13380</name>
</gene>
<sequence>MPHIIVFAIALVVFKVVIDALLTVAAQSMQFTVTPLLLSLLTLLLIAALLGIGYHFFTTKLKEYQRKNDWILFTKKRDVDNEFSKLREGLLKIEKKLRKEVALEKSMNMDLVARREKKHENNVSNANKAFQRLVDALYKDKARNLLASVTPSNYENVLQHMLKETDHYQKLIADIDYLGLTDHSDWEALKEKFYQKIELLNQAQMSGEAQAALLSFDNLDMLFTEDLVEQPSKYKMELTLQE</sequence>
<dbReference type="RefSeq" id="WP_284203388.1">
    <property type="nucleotide sequence ID" value="NZ_BSPQ01000002.1"/>
</dbReference>
<dbReference type="EMBL" id="BSPQ01000002">
    <property type="protein sequence ID" value="GLS90271.1"/>
    <property type="molecule type" value="Genomic_DNA"/>
</dbReference>
<accession>A0ABQ6DZT7</accession>
<keyword evidence="1" id="KW-0472">Membrane</keyword>
<keyword evidence="1" id="KW-0812">Transmembrane</keyword>
<reference evidence="3" key="1">
    <citation type="journal article" date="2019" name="Int. J. Syst. Evol. Microbiol.">
        <title>The Global Catalogue of Microorganisms (GCM) 10K type strain sequencing project: providing services to taxonomists for standard genome sequencing and annotation.</title>
        <authorList>
            <consortium name="The Broad Institute Genomics Platform"/>
            <consortium name="The Broad Institute Genome Sequencing Center for Infectious Disease"/>
            <person name="Wu L."/>
            <person name="Ma J."/>
        </authorList>
    </citation>
    <scope>NUCLEOTIDE SEQUENCE [LARGE SCALE GENOMIC DNA]</scope>
    <source>
        <strain evidence="3">NBRC 103166</strain>
    </source>
</reference>
<name>A0ABQ6DZT7_9GAMM</name>
<keyword evidence="3" id="KW-1185">Reference proteome</keyword>
<comment type="caution">
    <text evidence="2">The sequence shown here is derived from an EMBL/GenBank/DDBJ whole genome shotgun (WGS) entry which is preliminary data.</text>
</comment>
<dbReference type="Proteomes" id="UP001157353">
    <property type="component" value="Unassembled WGS sequence"/>
</dbReference>
<keyword evidence="1" id="KW-1133">Transmembrane helix</keyword>
<evidence type="ECO:0000256" key="1">
    <source>
        <dbReference type="SAM" id="Phobius"/>
    </source>
</evidence>
<evidence type="ECO:0000313" key="2">
    <source>
        <dbReference type="EMBL" id="GLS90271.1"/>
    </source>
</evidence>
<organism evidence="2 3">
    <name type="scientific">Psychromonas marina</name>
    <dbReference type="NCBI Taxonomy" id="88364"/>
    <lineage>
        <taxon>Bacteria</taxon>
        <taxon>Pseudomonadati</taxon>
        <taxon>Pseudomonadota</taxon>
        <taxon>Gammaproteobacteria</taxon>
        <taxon>Alteromonadales</taxon>
        <taxon>Psychromonadaceae</taxon>
        <taxon>Psychromonas</taxon>
    </lineage>
</organism>
<protein>
    <recommendedName>
        <fullName evidence="4">5-bromo-4-chloroindolyl phosphate hydrolysis protein</fullName>
    </recommendedName>
</protein>